<dbReference type="PANTHER" id="PTHR43711:SF1">
    <property type="entry name" value="HISTIDINE KINASE 1"/>
    <property type="match status" value="1"/>
</dbReference>
<dbReference type="InterPro" id="IPR003594">
    <property type="entry name" value="HATPase_dom"/>
</dbReference>
<dbReference type="EC" id="2.7.13.3" evidence="2"/>
<dbReference type="Pfam" id="PF02518">
    <property type="entry name" value="HATPase_c"/>
    <property type="match status" value="2"/>
</dbReference>
<accession>A0A1G1XZ54</accession>
<dbReference type="Pfam" id="PF00512">
    <property type="entry name" value="HisKA"/>
    <property type="match status" value="2"/>
</dbReference>
<name>A0A1G1XZ54_9BACT</name>
<dbReference type="InterPro" id="IPR003661">
    <property type="entry name" value="HisK_dim/P_dom"/>
</dbReference>
<evidence type="ECO:0000256" key="2">
    <source>
        <dbReference type="ARBA" id="ARBA00012438"/>
    </source>
</evidence>
<comment type="catalytic activity">
    <reaction evidence="1">
        <text>ATP + protein L-histidine = ADP + protein N-phospho-L-histidine.</text>
        <dbReference type="EC" id="2.7.13.3"/>
    </reaction>
</comment>
<evidence type="ECO:0000313" key="8">
    <source>
        <dbReference type="EMBL" id="OGY45365.1"/>
    </source>
</evidence>
<dbReference type="Gene3D" id="3.30.565.10">
    <property type="entry name" value="Histidine kinase-like ATPase, C-terminal domain"/>
    <property type="match status" value="2"/>
</dbReference>
<dbReference type="InterPro" id="IPR005467">
    <property type="entry name" value="His_kinase_dom"/>
</dbReference>
<dbReference type="Gene3D" id="1.10.287.130">
    <property type="match status" value="2"/>
</dbReference>
<evidence type="ECO:0000256" key="4">
    <source>
        <dbReference type="ARBA" id="ARBA00022679"/>
    </source>
</evidence>
<gene>
    <name evidence="8" type="ORF">A2744_02845</name>
</gene>
<dbReference type="EMBL" id="MHIE01000022">
    <property type="protein sequence ID" value="OGY45365.1"/>
    <property type="molecule type" value="Genomic_DNA"/>
</dbReference>
<dbReference type="SMART" id="SM00388">
    <property type="entry name" value="HisKA"/>
    <property type="match status" value="2"/>
</dbReference>
<reference evidence="8 9" key="1">
    <citation type="journal article" date="2016" name="Nat. Commun.">
        <title>Thousands of microbial genomes shed light on interconnected biogeochemical processes in an aquifer system.</title>
        <authorList>
            <person name="Anantharaman K."/>
            <person name="Brown C.T."/>
            <person name="Hug L.A."/>
            <person name="Sharon I."/>
            <person name="Castelle C.J."/>
            <person name="Probst A.J."/>
            <person name="Thomas B.C."/>
            <person name="Singh A."/>
            <person name="Wilkins M.J."/>
            <person name="Karaoz U."/>
            <person name="Brodie E.L."/>
            <person name="Williams K.H."/>
            <person name="Hubbard S.S."/>
            <person name="Banfield J.F."/>
        </authorList>
    </citation>
    <scope>NUCLEOTIDE SEQUENCE [LARGE SCALE GENOMIC DNA]</scope>
</reference>
<dbReference type="CDD" id="cd16922">
    <property type="entry name" value="HATPase_EvgS-ArcB-TorS-like"/>
    <property type="match status" value="1"/>
</dbReference>
<dbReference type="SMART" id="SM00387">
    <property type="entry name" value="HATPase_c"/>
    <property type="match status" value="2"/>
</dbReference>
<evidence type="ECO:0000256" key="5">
    <source>
        <dbReference type="ARBA" id="ARBA00022777"/>
    </source>
</evidence>
<protein>
    <recommendedName>
        <fullName evidence="2">histidine kinase</fullName>
        <ecNumber evidence="2">2.7.13.3</ecNumber>
    </recommendedName>
</protein>
<dbReference type="FunFam" id="3.30.565.10:FF:000010">
    <property type="entry name" value="Sensor histidine kinase RcsC"/>
    <property type="match status" value="1"/>
</dbReference>
<keyword evidence="3" id="KW-0597">Phosphoprotein</keyword>
<evidence type="ECO:0000256" key="1">
    <source>
        <dbReference type="ARBA" id="ARBA00000085"/>
    </source>
</evidence>
<evidence type="ECO:0000313" key="9">
    <source>
        <dbReference type="Proteomes" id="UP000178240"/>
    </source>
</evidence>
<dbReference type="Proteomes" id="UP000178240">
    <property type="component" value="Unassembled WGS sequence"/>
</dbReference>
<dbReference type="InterPro" id="IPR004358">
    <property type="entry name" value="Sig_transdc_His_kin-like_C"/>
</dbReference>
<feature type="domain" description="Histidine kinase" evidence="7">
    <location>
        <begin position="17"/>
        <end position="236"/>
    </location>
</feature>
<feature type="domain" description="Histidine kinase" evidence="7">
    <location>
        <begin position="270"/>
        <end position="512"/>
    </location>
</feature>
<keyword evidence="5" id="KW-0418">Kinase</keyword>
<dbReference type="AlphaFoldDB" id="A0A1G1XZ54"/>
<keyword evidence="4" id="KW-0808">Transferase</keyword>
<dbReference type="SUPFAM" id="SSF47384">
    <property type="entry name" value="Homodimeric domain of signal transducing histidine kinase"/>
    <property type="match status" value="2"/>
</dbReference>
<dbReference type="PRINTS" id="PR00344">
    <property type="entry name" value="BCTRLSENSOR"/>
</dbReference>
<dbReference type="STRING" id="1797535.A2744_02845"/>
<evidence type="ECO:0000256" key="3">
    <source>
        <dbReference type="ARBA" id="ARBA00022553"/>
    </source>
</evidence>
<dbReference type="PROSITE" id="PS50109">
    <property type="entry name" value="HIS_KIN"/>
    <property type="match status" value="2"/>
</dbReference>
<sequence length="512" mass="56865">MVDSKKSEEIKNDFITIASHQLRTPIAGIRWSLDTLLSKKTGVISEKQREVIKSAYESNNYLVKAVNDLLRAARLEEKGVILAPKLTDIGPIVKNIVKQNEIFARAANCRINLKSSPGQTKAYVDPLQIKLVIESLIDNAVRYIREKGKIEISLKTVKDFLILTVKDNGIGIPLSEQPRVFSRFFRASNAIKTQTEGLGLDLYINKKIIDASGGRFNFTSTQGRGTTFYVYLPLNSEVATKNKNQEANLSPESELATAKTIKKEREFVAITVHELKAPLGATKWSLEMLKSGKTGQLSSDQLELVDQIYRGNERLLVLVRDLLDLSKLQEGEFDVAPKPLELKTIINDVATAFKAEAKRKNLEINLPVFNSQMPKVLGDQNRVAQVVTNLLSNAVKYTPEKGRVTIMIKKISGSELKNLTGKISTAEINYTENKKGYLVISVQDTGAGISAEEQSKLFTRFFRGKNVLKSKTEGTGLGLYITKTIVNLHQGDIWFVSQLGKGSTFSFSLPIA</sequence>
<dbReference type="InterPro" id="IPR036890">
    <property type="entry name" value="HATPase_C_sf"/>
</dbReference>
<proteinExistence type="predicted"/>
<dbReference type="GO" id="GO:0000155">
    <property type="term" value="F:phosphorelay sensor kinase activity"/>
    <property type="evidence" value="ECO:0007669"/>
    <property type="project" value="InterPro"/>
</dbReference>
<dbReference type="CDD" id="cd00075">
    <property type="entry name" value="HATPase"/>
    <property type="match status" value="1"/>
</dbReference>
<dbReference type="CDD" id="cd00082">
    <property type="entry name" value="HisKA"/>
    <property type="match status" value="1"/>
</dbReference>
<keyword evidence="6" id="KW-0902">Two-component regulatory system</keyword>
<dbReference type="SUPFAM" id="SSF55874">
    <property type="entry name" value="ATPase domain of HSP90 chaperone/DNA topoisomerase II/histidine kinase"/>
    <property type="match status" value="2"/>
</dbReference>
<dbReference type="InterPro" id="IPR050736">
    <property type="entry name" value="Sensor_HK_Regulatory"/>
</dbReference>
<dbReference type="PANTHER" id="PTHR43711">
    <property type="entry name" value="TWO-COMPONENT HISTIDINE KINASE"/>
    <property type="match status" value="1"/>
</dbReference>
<evidence type="ECO:0000259" key="7">
    <source>
        <dbReference type="PROSITE" id="PS50109"/>
    </source>
</evidence>
<evidence type="ECO:0000256" key="6">
    <source>
        <dbReference type="ARBA" id="ARBA00023012"/>
    </source>
</evidence>
<organism evidence="8 9">
    <name type="scientific">Candidatus Buchananbacteria bacterium RIFCSPHIGHO2_01_FULL_44_11</name>
    <dbReference type="NCBI Taxonomy" id="1797535"/>
    <lineage>
        <taxon>Bacteria</taxon>
        <taxon>Candidatus Buchananiibacteriota</taxon>
    </lineage>
</organism>
<comment type="caution">
    <text evidence="8">The sequence shown here is derived from an EMBL/GenBank/DDBJ whole genome shotgun (WGS) entry which is preliminary data.</text>
</comment>
<dbReference type="InterPro" id="IPR036097">
    <property type="entry name" value="HisK_dim/P_sf"/>
</dbReference>